<dbReference type="EMBL" id="JH000016">
    <property type="protein sequence ID" value="EGW01473.1"/>
    <property type="molecule type" value="Genomic_DNA"/>
</dbReference>
<dbReference type="PANTHER" id="PTHR12214">
    <property type="entry name" value="GC-RICH SEQUENCE DNA-BINDING FACTOR"/>
    <property type="match status" value="1"/>
</dbReference>
<organism evidence="4 5">
    <name type="scientific">Cricetulus griseus</name>
    <name type="common">Chinese hamster</name>
    <name type="synonym">Cricetulus barabensis griseus</name>
    <dbReference type="NCBI Taxonomy" id="10029"/>
    <lineage>
        <taxon>Eukaryota</taxon>
        <taxon>Metazoa</taxon>
        <taxon>Chordata</taxon>
        <taxon>Craniata</taxon>
        <taxon>Vertebrata</taxon>
        <taxon>Euteleostomi</taxon>
        <taxon>Mammalia</taxon>
        <taxon>Eutheria</taxon>
        <taxon>Euarchontoglires</taxon>
        <taxon>Glires</taxon>
        <taxon>Rodentia</taxon>
        <taxon>Myomorpha</taxon>
        <taxon>Muroidea</taxon>
        <taxon>Cricetidae</taxon>
        <taxon>Cricetinae</taxon>
        <taxon>Cricetulus</taxon>
    </lineage>
</organism>
<keyword evidence="2" id="KW-0539">Nucleus</keyword>
<dbReference type="GO" id="GO:0000398">
    <property type="term" value="P:mRNA splicing, via spliceosome"/>
    <property type="evidence" value="ECO:0007669"/>
    <property type="project" value="InterPro"/>
</dbReference>
<dbReference type="GO" id="GO:0003677">
    <property type="term" value="F:DNA binding"/>
    <property type="evidence" value="ECO:0007669"/>
    <property type="project" value="UniProtKB-KW"/>
</dbReference>
<evidence type="ECO:0000256" key="2">
    <source>
        <dbReference type="ARBA" id="ARBA00023242"/>
    </source>
</evidence>
<sequence length="63" mass="7480">MKELHKTNRQQHEKHLQSRVDSTRAIERLEGASGGIGERYKFLQEMRGYVQDLLECFSEKVRM</sequence>
<dbReference type="PANTHER" id="PTHR12214:SF2">
    <property type="entry name" value="PAX3- AND PAX7-BINDING PROTEIN 1"/>
    <property type="match status" value="1"/>
</dbReference>
<dbReference type="AlphaFoldDB" id="G3GT44"/>
<feature type="region of interest" description="Disordered" evidence="3">
    <location>
        <begin position="1"/>
        <end position="21"/>
    </location>
</feature>
<evidence type="ECO:0000313" key="4">
    <source>
        <dbReference type="EMBL" id="EGW01473.1"/>
    </source>
</evidence>
<dbReference type="InParanoid" id="G3GT44"/>
<dbReference type="Proteomes" id="UP000001075">
    <property type="component" value="Unassembled WGS sequence"/>
</dbReference>
<comment type="subcellular location">
    <subcellularLocation>
        <location evidence="1">Nucleus</location>
    </subcellularLocation>
</comment>
<protein>
    <submittedName>
        <fullName evidence="4">GC-rich sequence DNA-binding factor-like</fullName>
    </submittedName>
</protein>
<evidence type="ECO:0000313" key="5">
    <source>
        <dbReference type="Proteomes" id="UP000001075"/>
    </source>
</evidence>
<dbReference type="InterPro" id="IPR012890">
    <property type="entry name" value="GCFC2-like"/>
</dbReference>
<dbReference type="STRING" id="10029.G3GT44"/>
<evidence type="ECO:0000256" key="3">
    <source>
        <dbReference type="SAM" id="MobiDB-lite"/>
    </source>
</evidence>
<dbReference type="GO" id="GO:0045944">
    <property type="term" value="P:positive regulation of transcription by RNA polymerase II"/>
    <property type="evidence" value="ECO:0007669"/>
    <property type="project" value="TreeGrafter"/>
</dbReference>
<name>G3GT44_CRIGR</name>
<gene>
    <name evidence="4" type="ORF">I79_000818</name>
</gene>
<proteinExistence type="predicted"/>
<keyword evidence="4" id="KW-0238">DNA-binding</keyword>
<accession>G3GT44</accession>
<dbReference type="GO" id="GO:0005634">
    <property type="term" value="C:nucleus"/>
    <property type="evidence" value="ECO:0007669"/>
    <property type="project" value="UniProtKB-SubCell"/>
</dbReference>
<evidence type="ECO:0000256" key="1">
    <source>
        <dbReference type="ARBA" id="ARBA00004123"/>
    </source>
</evidence>
<reference evidence="5" key="1">
    <citation type="journal article" date="2011" name="Nat. Biotechnol.">
        <title>The genomic sequence of the Chinese hamster ovary (CHO)-K1 cell line.</title>
        <authorList>
            <person name="Xu X."/>
            <person name="Nagarajan H."/>
            <person name="Lewis N.E."/>
            <person name="Pan S."/>
            <person name="Cai Z."/>
            <person name="Liu X."/>
            <person name="Chen W."/>
            <person name="Xie M."/>
            <person name="Wang W."/>
            <person name="Hammond S."/>
            <person name="Andersen M.R."/>
            <person name="Neff N."/>
            <person name="Passarelli B."/>
            <person name="Koh W."/>
            <person name="Fan H.C."/>
            <person name="Wang J."/>
            <person name="Gui Y."/>
            <person name="Lee K.H."/>
            <person name="Betenbaugh M.J."/>
            <person name="Quake S.R."/>
            <person name="Famili I."/>
            <person name="Palsson B.O."/>
            <person name="Wang J."/>
        </authorList>
    </citation>
    <scope>NUCLEOTIDE SEQUENCE [LARGE SCALE GENOMIC DNA]</scope>
    <source>
        <strain evidence="5">CHO K1 cell line</strain>
    </source>
</reference>